<keyword evidence="1" id="KW-0805">Transcription regulation</keyword>
<evidence type="ECO:0000256" key="2">
    <source>
        <dbReference type="ARBA" id="ARBA00023125"/>
    </source>
</evidence>
<dbReference type="GO" id="GO:0003677">
    <property type="term" value="F:DNA binding"/>
    <property type="evidence" value="ECO:0007669"/>
    <property type="project" value="UniProtKB-KW"/>
</dbReference>
<evidence type="ECO:0000313" key="5">
    <source>
        <dbReference type="EMBL" id="SHM37976.1"/>
    </source>
</evidence>
<dbReference type="SUPFAM" id="SSF46785">
    <property type="entry name" value="Winged helix' DNA-binding domain"/>
    <property type="match status" value="1"/>
</dbReference>
<dbReference type="OrthoDB" id="9792527at2"/>
<evidence type="ECO:0000256" key="1">
    <source>
        <dbReference type="ARBA" id="ARBA00023015"/>
    </source>
</evidence>
<dbReference type="Gene3D" id="1.10.10.10">
    <property type="entry name" value="Winged helix-like DNA-binding domain superfamily/Winged helix DNA-binding domain"/>
    <property type="match status" value="1"/>
</dbReference>
<dbReference type="Proteomes" id="UP000184440">
    <property type="component" value="Unassembled WGS sequence"/>
</dbReference>
<keyword evidence="3" id="KW-0804">Transcription</keyword>
<organism evidence="5 6">
    <name type="scientific">Cryptosporangium aurantiacum</name>
    <dbReference type="NCBI Taxonomy" id="134849"/>
    <lineage>
        <taxon>Bacteria</taxon>
        <taxon>Bacillati</taxon>
        <taxon>Actinomycetota</taxon>
        <taxon>Actinomycetes</taxon>
        <taxon>Cryptosporangiales</taxon>
        <taxon>Cryptosporangiaceae</taxon>
        <taxon>Cryptosporangium</taxon>
    </lineage>
</organism>
<feature type="domain" description="HTH hxlR-type" evidence="4">
    <location>
        <begin position="11"/>
        <end position="108"/>
    </location>
</feature>
<dbReference type="InterPro" id="IPR002577">
    <property type="entry name" value="HTH_HxlR"/>
</dbReference>
<dbReference type="PANTHER" id="PTHR33204">
    <property type="entry name" value="TRANSCRIPTIONAL REGULATOR, MARR FAMILY"/>
    <property type="match status" value="1"/>
</dbReference>
<proteinExistence type="predicted"/>
<dbReference type="PANTHER" id="PTHR33204:SF36">
    <property type="entry name" value="TRANSCRIPTIONAL REGULATORY PROTEIN"/>
    <property type="match status" value="1"/>
</dbReference>
<keyword evidence="6" id="KW-1185">Reference proteome</keyword>
<dbReference type="RefSeq" id="WP_073250887.1">
    <property type="nucleotide sequence ID" value="NZ_FRCS01000001.1"/>
</dbReference>
<dbReference type="InterPro" id="IPR036390">
    <property type="entry name" value="WH_DNA-bd_sf"/>
</dbReference>
<evidence type="ECO:0000259" key="4">
    <source>
        <dbReference type="PROSITE" id="PS51118"/>
    </source>
</evidence>
<dbReference type="AlphaFoldDB" id="A0A1M7IAY8"/>
<dbReference type="Pfam" id="PF01638">
    <property type="entry name" value="HxlR"/>
    <property type="match status" value="1"/>
</dbReference>
<reference evidence="5 6" key="1">
    <citation type="submission" date="2016-11" db="EMBL/GenBank/DDBJ databases">
        <authorList>
            <person name="Jaros S."/>
            <person name="Januszkiewicz K."/>
            <person name="Wedrychowicz H."/>
        </authorList>
    </citation>
    <scope>NUCLEOTIDE SEQUENCE [LARGE SCALE GENOMIC DNA]</scope>
    <source>
        <strain evidence="5 6">DSM 46144</strain>
    </source>
</reference>
<accession>A0A1M7IAY8</accession>
<protein>
    <submittedName>
        <fullName evidence="5">Transcriptional regulator, HxlR family</fullName>
    </submittedName>
</protein>
<gene>
    <name evidence="5" type="ORF">SAMN05443668_101446</name>
</gene>
<dbReference type="EMBL" id="FRCS01000001">
    <property type="protein sequence ID" value="SHM37976.1"/>
    <property type="molecule type" value="Genomic_DNA"/>
</dbReference>
<evidence type="ECO:0000313" key="6">
    <source>
        <dbReference type="Proteomes" id="UP000184440"/>
    </source>
</evidence>
<keyword evidence="2" id="KW-0238">DNA-binding</keyword>
<sequence length="146" mass="16524">MRWSEIGGERCSVARTLSVIGERWTMLVLRESFRGVRRFEDFQANTGASRPVLADRLRRLTADDVLRRHCYAEKPDRFEYRLTAKGLELYPVIVSLMTWGDRWMDDGNGPPLRLTHLDCDGPLEPTLACGTCGSPVTARDVRATPA</sequence>
<dbReference type="STRING" id="134849.SAMN05443668_101446"/>
<name>A0A1M7IAY8_9ACTN</name>
<evidence type="ECO:0000256" key="3">
    <source>
        <dbReference type="ARBA" id="ARBA00023163"/>
    </source>
</evidence>
<dbReference type="InterPro" id="IPR036388">
    <property type="entry name" value="WH-like_DNA-bd_sf"/>
</dbReference>
<dbReference type="PROSITE" id="PS51118">
    <property type="entry name" value="HTH_HXLR"/>
    <property type="match status" value="1"/>
</dbReference>